<dbReference type="Gene3D" id="3.90.1580.10">
    <property type="entry name" value="paralog of FGE (formylglycine-generating enzyme)"/>
    <property type="match status" value="1"/>
</dbReference>
<name>A0A850C9G3_9ACTN</name>
<dbReference type="PANTHER" id="PTHR23150:SF35">
    <property type="entry name" value="BLL6746 PROTEIN"/>
    <property type="match status" value="1"/>
</dbReference>
<dbReference type="EMBL" id="JABFXE010000203">
    <property type="protein sequence ID" value="NUQ87746.1"/>
    <property type="molecule type" value="Genomic_DNA"/>
</dbReference>
<dbReference type="InterPro" id="IPR005532">
    <property type="entry name" value="SUMF_dom"/>
</dbReference>
<feature type="non-terminal residue" evidence="2">
    <location>
        <position position="1"/>
    </location>
</feature>
<sequence length="197" mass="22049">TFRRRETGFYQGAPYVEEWKPLPPRLHDPREEVVSCETGPVAVAANEVSVRQYRQFLERSGYEPQTPHRFLCGTEDADPAAPVTGVSLADARAYAAWAGARLPDEFEWQLAAAEPGFTRREPAVWNWTESEHTDGITRFAMLKGGSAHRSEGSDWYTDGGLQDPSFSLKFLLPGLGLERSSSIGFRIAWDLTREETA</sequence>
<evidence type="ECO:0000313" key="2">
    <source>
        <dbReference type="EMBL" id="NUQ87746.1"/>
    </source>
</evidence>
<dbReference type="Pfam" id="PF03781">
    <property type="entry name" value="FGE-sulfatase"/>
    <property type="match status" value="1"/>
</dbReference>
<reference evidence="2 3" key="1">
    <citation type="submission" date="2020-05" db="EMBL/GenBank/DDBJ databases">
        <title>DNA-SIP metagenomic assembled genomes.</title>
        <authorList>
            <person name="Yu J."/>
        </authorList>
    </citation>
    <scope>NUCLEOTIDE SEQUENCE [LARGE SCALE GENOMIC DNA]</scope>
    <source>
        <strain evidence="2">Bin5.27</strain>
    </source>
</reference>
<dbReference type="SUPFAM" id="SSF56436">
    <property type="entry name" value="C-type lectin-like"/>
    <property type="match status" value="1"/>
</dbReference>
<dbReference type="Proteomes" id="UP000574690">
    <property type="component" value="Unassembled WGS sequence"/>
</dbReference>
<organism evidence="2 3">
    <name type="scientific">Glycomyces artemisiae</name>
    <dbReference type="NCBI Taxonomy" id="1076443"/>
    <lineage>
        <taxon>Bacteria</taxon>
        <taxon>Bacillati</taxon>
        <taxon>Actinomycetota</taxon>
        <taxon>Actinomycetes</taxon>
        <taxon>Glycomycetales</taxon>
        <taxon>Glycomycetaceae</taxon>
        <taxon>Glycomyces</taxon>
    </lineage>
</organism>
<proteinExistence type="predicted"/>
<dbReference type="PANTHER" id="PTHR23150">
    <property type="entry name" value="SULFATASE MODIFYING FACTOR 1, 2"/>
    <property type="match status" value="1"/>
</dbReference>
<dbReference type="GO" id="GO:0120147">
    <property type="term" value="F:formylglycine-generating oxidase activity"/>
    <property type="evidence" value="ECO:0007669"/>
    <property type="project" value="TreeGrafter"/>
</dbReference>
<feature type="domain" description="Sulfatase-modifying factor enzyme-like" evidence="1">
    <location>
        <begin position="42"/>
        <end position="135"/>
    </location>
</feature>
<protein>
    <submittedName>
        <fullName evidence="2">SUMF1/EgtB/PvdO family nonheme iron enzyme</fullName>
    </submittedName>
</protein>
<gene>
    <name evidence="2" type="ORF">HOQ43_04705</name>
</gene>
<evidence type="ECO:0000313" key="3">
    <source>
        <dbReference type="Proteomes" id="UP000574690"/>
    </source>
</evidence>
<evidence type="ECO:0000259" key="1">
    <source>
        <dbReference type="Pfam" id="PF03781"/>
    </source>
</evidence>
<accession>A0A850C9G3</accession>
<dbReference type="InterPro" id="IPR042095">
    <property type="entry name" value="SUMF_sf"/>
</dbReference>
<dbReference type="InterPro" id="IPR016187">
    <property type="entry name" value="CTDL_fold"/>
</dbReference>
<dbReference type="InterPro" id="IPR051043">
    <property type="entry name" value="Sulfatase_Mod_Factor_Kinase"/>
</dbReference>
<comment type="caution">
    <text evidence="2">The sequence shown here is derived from an EMBL/GenBank/DDBJ whole genome shotgun (WGS) entry which is preliminary data.</text>
</comment>
<dbReference type="AlphaFoldDB" id="A0A850C9G3"/>